<evidence type="ECO:0000256" key="7">
    <source>
        <dbReference type="ARBA" id="ARBA00022839"/>
    </source>
</evidence>
<evidence type="ECO:0000256" key="8">
    <source>
        <dbReference type="ARBA" id="ARBA00022884"/>
    </source>
</evidence>
<dbReference type="SMART" id="SM00357">
    <property type="entry name" value="CSP"/>
    <property type="match status" value="2"/>
</dbReference>
<comment type="catalytic activity">
    <reaction evidence="1">
        <text>Exonucleolytic cleavage in the 3'- to 5'-direction to yield nucleoside 5'-phosphates.</text>
        <dbReference type="EC" id="3.1.13.1"/>
    </reaction>
</comment>
<accession>A0A3B1CIN6</accession>
<feature type="region of interest" description="Disordered" evidence="10">
    <location>
        <begin position="706"/>
        <end position="761"/>
    </location>
</feature>
<evidence type="ECO:0000259" key="11">
    <source>
        <dbReference type="PROSITE" id="PS50126"/>
    </source>
</evidence>
<organism evidence="12">
    <name type="scientific">hydrothermal vent metagenome</name>
    <dbReference type="NCBI Taxonomy" id="652676"/>
    <lineage>
        <taxon>unclassified sequences</taxon>
        <taxon>metagenomes</taxon>
        <taxon>ecological metagenomes</taxon>
    </lineage>
</organism>
<keyword evidence="8" id="KW-0694">RNA-binding</keyword>
<feature type="coiled-coil region" evidence="9">
    <location>
        <begin position="584"/>
        <end position="611"/>
    </location>
</feature>
<feature type="domain" description="S1 motif" evidence="11">
    <location>
        <begin position="619"/>
        <end position="700"/>
    </location>
</feature>
<evidence type="ECO:0000256" key="10">
    <source>
        <dbReference type="SAM" id="MobiDB-lite"/>
    </source>
</evidence>
<dbReference type="Pfam" id="PF00575">
    <property type="entry name" value="S1"/>
    <property type="match status" value="1"/>
</dbReference>
<keyword evidence="5" id="KW-0540">Nuclease</keyword>
<dbReference type="GO" id="GO:0003723">
    <property type="term" value="F:RNA binding"/>
    <property type="evidence" value="ECO:0007669"/>
    <property type="project" value="UniProtKB-KW"/>
</dbReference>
<dbReference type="InterPro" id="IPR013223">
    <property type="entry name" value="RNase_B_OB_dom"/>
</dbReference>
<dbReference type="EMBL" id="UOGA01000226">
    <property type="protein sequence ID" value="VAX22520.1"/>
    <property type="molecule type" value="Genomic_DNA"/>
</dbReference>
<name>A0A3B1CIN6_9ZZZZ</name>
<dbReference type="PANTHER" id="PTHR23355:SF9">
    <property type="entry name" value="DIS3-LIKE EXONUCLEASE 2"/>
    <property type="match status" value="1"/>
</dbReference>
<dbReference type="Pfam" id="PF08206">
    <property type="entry name" value="OB_RNB"/>
    <property type="match status" value="1"/>
</dbReference>
<dbReference type="InterPro" id="IPR022966">
    <property type="entry name" value="RNase_II/R_CS"/>
</dbReference>
<dbReference type="InterPro" id="IPR001900">
    <property type="entry name" value="RNase_II/R"/>
</dbReference>
<gene>
    <name evidence="12" type="ORF">MNBD_NITROSPINAE04-1150</name>
</gene>
<keyword evidence="7" id="KW-0269">Exonuclease</keyword>
<dbReference type="SMART" id="SM00316">
    <property type="entry name" value="S1"/>
    <property type="match status" value="1"/>
</dbReference>
<evidence type="ECO:0000256" key="9">
    <source>
        <dbReference type="SAM" id="Coils"/>
    </source>
</evidence>
<protein>
    <recommendedName>
        <fullName evidence="3">exoribonuclease II</fullName>
        <ecNumber evidence="3">3.1.13.1</ecNumber>
    </recommendedName>
</protein>
<dbReference type="SMART" id="SM00955">
    <property type="entry name" value="RNB"/>
    <property type="match status" value="1"/>
</dbReference>
<comment type="subcellular location">
    <subcellularLocation>
        <location evidence="2">Cytoplasm</location>
    </subcellularLocation>
</comment>
<dbReference type="CDD" id="cd04471">
    <property type="entry name" value="S1_RNase_R"/>
    <property type="match status" value="1"/>
</dbReference>
<dbReference type="PROSITE" id="PS01175">
    <property type="entry name" value="RIBONUCLEASE_II"/>
    <property type="match status" value="1"/>
</dbReference>
<dbReference type="Gene3D" id="2.40.50.140">
    <property type="entry name" value="Nucleic acid-binding proteins"/>
    <property type="match status" value="2"/>
</dbReference>
<dbReference type="HAMAP" id="MF_01895">
    <property type="entry name" value="RNase_R"/>
    <property type="match status" value="1"/>
</dbReference>
<dbReference type="InterPro" id="IPR050180">
    <property type="entry name" value="RNR_Ribonuclease"/>
</dbReference>
<evidence type="ECO:0000256" key="2">
    <source>
        <dbReference type="ARBA" id="ARBA00004496"/>
    </source>
</evidence>
<dbReference type="EC" id="3.1.13.1" evidence="3"/>
<evidence type="ECO:0000256" key="3">
    <source>
        <dbReference type="ARBA" id="ARBA00012163"/>
    </source>
</evidence>
<evidence type="ECO:0000256" key="4">
    <source>
        <dbReference type="ARBA" id="ARBA00022490"/>
    </source>
</evidence>
<dbReference type="InterPro" id="IPR003029">
    <property type="entry name" value="S1_domain"/>
</dbReference>
<keyword evidence="4" id="KW-0963">Cytoplasm</keyword>
<sequence>MALLESKIRKSLKKLLPNPLPMREILSRLDVPQPSRGEARRIIRGLAKSGELVRLKGGYYGLPDKMNLITGVIQGHPEKFGFLIPDDPSQSDVYLAARNFTEAMHGDRVVCRVEDTRSDGRRGGSVIRILERARDTIVGSFEEVRGAGYVVPFDRKITQDMFIPPGETMGARRDDAVIAKIVDYPSKASRFLGRVIRVLGDKESPAVEIEIAAAKHNLRTRFPRAAAKEVEKLKPPAAKDYKKRLDLRDRPIVTIDGETAKDFDDAVEVERLKNGKWILSVHIADVSHYVKEGSALDKEAVMRGVSVYFPGTVIPMLPFTLSNDLCSLNPKVDRLTLSCVMTIDKSGKVVDYKIGESVIRSAERMTYTDVAAILEKNDRATMKRYDSLVGHFRDMEELASILKRRRNKNGAIDFDLPEPEIILDVTGRPENIILAERNVAHRIIEEFMLTANMTVASHILDSGQPGIYRIHDNPDPLKIEAFKEFAEAFGFRFKKSEKITSKKMQEILESVSGKPQEKLITHVLLRSMKQARYSTNNIGHFGLAFDHYTHFTSPIRRYPDLIVHRILKDLIQKKKRNAQWEDVLKEVADACSTLERSADEAERDILKLHQTRYMADRLGEEFDGIISGVTAFGFFVELIEAPVEGLVRIASIHNDYYVFDEKAHALIGDRTKKTYRLGDKTRIKVVNVSIERRQIDFELISTTGAKSKKTAPAKKARTGKQKKSSTAKKAGQKKPGIVSPGKRTSRKKQAKPPKAGKRKKR</sequence>
<dbReference type="SUPFAM" id="SSF50249">
    <property type="entry name" value="Nucleic acid-binding proteins"/>
    <property type="match status" value="4"/>
</dbReference>
<dbReference type="AlphaFoldDB" id="A0A3B1CIN6"/>
<dbReference type="InterPro" id="IPR011805">
    <property type="entry name" value="RNase_R"/>
</dbReference>
<dbReference type="Pfam" id="PF00773">
    <property type="entry name" value="RNB"/>
    <property type="match status" value="1"/>
</dbReference>
<feature type="compositionally biased region" description="Basic residues" evidence="10">
    <location>
        <begin position="743"/>
        <end position="761"/>
    </location>
</feature>
<dbReference type="InterPro" id="IPR011129">
    <property type="entry name" value="CSD"/>
</dbReference>
<dbReference type="GO" id="GO:0006402">
    <property type="term" value="P:mRNA catabolic process"/>
    <property type="evidence" value="ECO:0007669"/>
    <property type="project" value="TreeGrafter"/>
</dbReference>
<dbReference type="InterPro" id="IPR040476">
    <property type="entry name" value="CSD2"/>
</dbReference>
<evidence type="ECO:0000256" key="5">
    <source>
        <dbReference type="ARBA" id="ARBA00022722"/>
    </source>
</evidence>
<dbReference type="InterPro" id="IPR004476">
    <property type="entry name" value="RNase_II/RNase_R"/>
</dbReference>
<feature type="compositionally biased region" description="Basic residues" evidence="10">
    <location>
        <begin position="706"/>
        <end position="732"/>
    </location>
</feature>
<dbReference type="NCBIfam" id="TIGR00358">
    <property type="entry name" value="3_prime_RNase"/>
    <property type="match status" value="1"/>
</dbReference>
<dbReference type="PANTHER" id="PTHR23355">
    <property type="entry name" value="RIBONUCLEASE"/>
    <property type="match status" value="1"/>
</dbReference>
<keyword evidence="9" id="KW-0175">Coiled coil</keyword>
<reference evidence="12" key="1">
    <citation type="submission" date="2018-06" db="EMBL/GenBank/DDBJ databases">
        <authorList>
            <person name="Zhirakovskaya E."/>
        </authorList>
    </citation>
    <scope>NUCLEOTIDE SEQUENCE</scope>
</reference>
<dbReference type="InterPro" id="IPR012340">
    <property type="entry name" value="NA-bd_OB-fold"/>
</dbReference>
<dbReference type="NCBIfam" id="TIGR02063">
    <property type="entry name" value="RNase_R"/>
    <property type="match status" value="1"/>
</dbReference>
<proteinExistence type="inferred from homology"/>
<evidence type="ECO:0000256" key="1">
    <source>
        <dbReference type="ARBA" id="ARBA00001849"/>
    </source>
</evidence>
<evidence type="ECO:0000256" key="6">
    <source>
        <dbReference type="ARBA" id="ARBA00022801"/>
    </source>
</evidence>
<keyword evidence="6" id="KW-0378">Hydrolase</keyword>
<evidence type="ECO:0000313" key="12">
    <source>
        <dbReference type="EMBL" id="VAX22520.1"/>
    </source>
</evidence>
<dbReference type="GO" id="GO:0005829">
    <property type="term" value="C:cytosol"/>
    <property type="evidence" value="ECO:0007669"/>
    <property type="project" value="TreeGrafter"/>
</dbReference>
<dbReference type="PROSITE" id="PS50126">
    <property type="entry name" value="S1"/>
    <property type="match status" value="1"/>
</dbReference>
<dbReference type="Pfam" id="PF17876">
    <property type="entry name" value="CSD2"/>
    <property type="match status" value="1"/>
</dbReference>
<dbReference type="GO" id="GO:0008859">
    <property type="term" value="F:exoribonuclease II activity"/>
    <property type="evidence" value="ECO:0007669"/>
    <property type="project" value="UniProtKB-EC"/>
</dbReference>